<sequence>MLLRRRITLSINVLILLFGSIIMLAPLAWSLSTSLKEKKNVFDLPPKWIPNPATFANYKGVWAEAPILHGFLNSATIVVFVLTIGLFVSTMAAYAFAKVDFPFKETIFMCLLGTMMIPYSVMMIPQFIGFSKLDWVDTLLPLIVPGLFGNIVVVFFLRQFMQGSIPTELIEAAKLDGSGFIRTFMQIALPIAKPAIAAQAALGFMGIWNDFLGPLIYLHTPEKQTIQVMIASLQSMYISNSDYPLIMSASVIAMVPVILVFFFCQKYFVESLAISGLKG</sequence>
<dbReference type="Gene3D" id="1.10.3720.10">
    <property type="entry name" value="MetI-like"/>
    <property type="match status" value="1"/>
</dbReference>
<feature type="transmembrane region" description="Helical" evidence="7">
    <location>
        <begin position="187"/>
        <end position="208"/>
    </location>
</feature>
<comment type="caution">
    <text evidence="9">The sequence shown here is derived from an EMBL/GenBank/DDBJ whole genome shotgun (WGS) entry which is preliminary data.</text>
</comment>
<feature type="transmembrane region" description="Helical" evidence="7">
    <location>
        <begin position="108"/>
        <end position="128"/>
    </location>
</feature>
<dbReference type="RefSeq" id="WP_193417261.1">
    <property type="nucleotide sequence ID" value="NZ_JADCNN020000006.1"/>
</dbReference>
<feature type="transmembrane region" description="Helical" evidence="7">
    <location>
        <begin position="140"/>
        <end position="157"/>
    </location>
</feature>
<feature type="transmembrane region" description="Helical" evidence="7">
    <location>
        <begin position="7"/>
        <end position="29"/>
    </location>
</feature>
<evidence type="ECO:0000256" key="2">
    <source>
        <dbReference type="ARBA" id="ARBA00022448"/>
    </source>
</evidence>
<feature type="domain" description="ABC transmembrane type-1" evidence="8">
    <location>
        <begin position="71"/>
        <end position="264"/>
    </location>
</feature>
<keyword evidence="6 7" id="KW-0472">Membrane</keyword>
<evidence type="ECO:0000256" key="4">
    <source>
        <dbReference type="ARBA" id="ARBA00022692"/>
    </source>
</evidence>
<keyword evidence="4 7" id="KW-0812">Transmembrane</keyword>
<gene>
    <name evidence="9" type="ORF">IM700_008920</name>
</gene>
<dbReference type="PANTHER" id="PTHR43744">
    <property type="entry name" value="ABC TRANSPORTER PERMEASE PROTEIN MG189-RELATED-RELATED"/>
    <property type="match status" value="1"/>
</dbReference>
<evidence type="ECO:0000256" key="1">
    <source>
        <dbReference type="ARBA" id="ARBA00004651"/>
    </source>
</evidence>
<dbReference type="EMBL" id="JADCNN020000006">
    <property type="protein sequence ID" value="MBM6995787.1"/>
    <property type="molecule type" value="Genomic_DNA"/>
</dbReference>
<protein>
    <submittedName>
        <fullName evidence="9">Carbohydrate ABC transporter permease</fullName>
    </submittedName>
</protein>
<keyword evidence="2 7" id="KW-0813">Transport</keyword>
<accession>A0ABS2H2W3</accession>
<dbReference type="PANTHER" id="PTHR43744:SF12">
    <property type="entry name" value="ABC TRANSPORTER PERMEASE PROTEIN MG189-RELATED"/>
    <property type="match status" value="1"/>
</dbReference>
<dbReference type="SUPFAM" id="SSF161098">
    <property type="entry name" value="MetI-like"/>
    <property type="match status" value="1"/>
</dbReference>
<dbReference type="Proteomes" id="UP001516620">
    <property type="component" value="Unassembled WGS sequence"/>
</dbReference>
<keyword evidence="10" id="KW-1185">Reference proteome</keyword>
<evidence type="ECO:0000256" key="7">
    <source>
        <dbReference type="RuleBase" id="RU363032"/>
    </source>
</evidence>
<reference evidence="9 10" key="1">
    <citation type="submission" date="2021-01" db="EMBL/GenBank/DDBJ databases">
        <title>Paenibacillus sp.nov. isolated from the rhizosphere soil of tomato plant.</title>
        <authorList>
            <person name="Thin K.K."/>
            <person name="Zhang X."/>
            <person name="He S."/>
        </authorList>
    </citation>
    <scope>NUCLEOTIDE SEQUENCE [LARGE SCALE GENOMIC DNA]</scope>
    <source>
        <strain evidence="9 10">DXFW5</strain>
    </source>
</reference>
<dbReference type="InterPro" id="IPR000515">
    <property type="entry name" value="MetI-like"/>
</dbReference>
<dbReference type="CDD" id="cd06261">
    <property type="entry name" value="TM_PBP2"/>
    <property type="match status" value="1"/>
</dbReference>
<proteinExistence type="inferred from homology"/>
<evidence type="ECO:0000313" key="9">
    <source>
        <dbReference type="EMBL" id="MBM6995787.1"/>
    </source>
</evidence>
<feature type="transmembrane region" description="Helical" evidence="7">
    <location>
        <begin position="71"/>
        <end position="96"/>
    </location>
</feature>
<evidence type="ECO:0000256" key="6">
    <source>
        <dbReference type="ARBA" id="ARBA00023136"/>
    </source>
</evidence>
<dbReference type="Pfam" id="PF00528">
    <property type="entry name" value="BPD_transp_1"/>
    <property type="match status" value="1"/>
</dbReference>
<evidence type="ECO:0000256" key="3">
    <source>
        <dbReference type="ARBA" id="ARBA00022475"/>
    </source>
</evidence>
<evidence type="ECO:0000256" key="5">
    <source>
        <dbReference type="ARBA" id="ARBA00022989"/>
    </source>
</evidence>
<evidence type="ECO:0000259" key="8">
    <source>
        <dbReference type="PROSITE" id="PS50928"/>
    </source>
</evidence>
<comment type="subcellular location">
    <subcellularLocation>
        <location evidence="1 7">Cell membrane</location>
        <topology evidence="1 7">Multi-pass membrane protein</topology>
    </subcellularLocation>
</comment>
<feature type="transmembrane region" description="Helical" evidence="7">
    <location>
        <begin position="243"/>
        <end position="264"/>
    </location>
</feature>
<dbReference type="InterPro" id="IPR035906">
    <property type="entry name" value="MetI-like_sf"/>
</dbReference>
<name>A0ABS2H2W3_9BACL</name>
<keyword evidence="3" id="KW-1003">Cell membrane</keyword>
<dbReference type="PROSITE" id="PS50928">
    <property type="entry name" value="ABC_TM1"/>
    <property type="match status" value="1"/>
</dbReference>
<keyword evidence="5 7" id="KW-1133">Transmembrane helix</keyword>
<organism evidence="9 10">
    <name type="scientific">Paenibacillus rhizolycopersici</name>
    <dbReference type="NCBI Taxonomy" id="2780073"/>
    <lineage>
        <taxon>Bacteria</taxon>
        <taxon>Bacillati</taxon>
        <taxon>Bacillota</taxon>
        <taxon>Bacilli</taxon>
        <taxon>Bacillales</taxon>
        <taxon>Paenibacillaceae</taxon>
        <taxon>Paenibacillus</taxon>
    </lineage>
</organism>
<evidence type="ECO:0000313" key="10">
    <source>
        <dbReference type="Proteomes" id="UP001516620"/>
    </source>
</evidence>
<comment type="similarity">
    <text evidence="7">Belongs to the binding-protein-dependent transport system permease family.</text>
</comment>